<dbReference type="SUPFAM" id="SSF75217">
    <property type="entry name" value="alpha/beta knot"/>
    <property type="match status" value="1"/>
</dbReference>
<dbReference type="GO" id="GO:0003723">
    <property type="term" value="F:RNA binding"/>
    <property type="evidence" value="ECO:0007669"/>
    <property type="project" value="InterPro"/>
</dbReference>
<dbReference type="GO" id="GO:0032259">
    <property type="term" value="P:methylation"/>
    <property type="evidence" value="ECO:0007669"/>
    <property type="project" value="UniProtKB-KW"/>
</dbReference>
<dbReference type="InterPro" id="IPR029028">
    <property type="entry name" value="Alpha/beta_knot_MTases"/>
</dbReference>
<keyword evidence="2" id="KW-0808">Transferase</keyword>
<dbReference type="InterPro" id="IPR029064">
    <property type="entry name" value="Ribosomal_eL30-like_sf"/>
</dbReference>
<evidence type="ECO:0000313" key="4">
    <source>
        <dbReference type="EMBL" id="OGM00531.1"/>
    </source>
</evidence>
<accession>A0A1F7WCH9</accession>
<organism evidence="4 5">
    <name type="scientific">Candidatus Uhrbacteria bacterium RIFOXYC2_FULL_47_19</name>
    <dbReference type="NCBI Taxonomy" id="1802424"/>
    <lineage>
        <taxon>Bacteria</taxon>
        <taxon>Candidatus Uhriibacteriota</taxon>
    </lineage>
</organism>
<protein>
    <recommendedName>
        <fullName evidence="3">tRNA/rRNA methyltransferase SpoU type domain-containing protein</fullName>
    </recommendedName>
</protein>
<dbReference type="GO" id="GO:0006396">
    <property type="term" value="P:RNA processing"/>
    <property type="evidence" value="ECO:0007669"/>
    <property type="project" value="InterPro"/>
</dbReference>
<evidence type="ECO:0000256" key="1">
    <source>
        <dbReference type="ARBA" id="ARBA00022603"/>
    </source>
</evidence>
<reference evidence="4 5" key="1">
    <citation type="journal article" date="2016" name="Nat. Commun.">
        <title>Thousands of microbial genomes shed light on interconnected biogeochemical processes in an aquifer system.</title>
        <authorList>
            <person name="Anantharaman K."/>
            <person name="Brown C.T."/>
            <person name="Hug L.A."/>
            <person name="Sharon I."/>
            <person name="Castelle C.J."/>
            <person name="Probst A.J."/>
            <person name="Thomas B.C."/>
            <person name="Singh A."/>
            <person name="Wilkins M.J."/>
            <person name="Karaoz U."/>
            <person name="Brodie E.L."/>
            <person name="Williams K.H."/>
            <person name="Hubbard S.S."/>
            <person name="Banfield J.F."/>
        </authorList>
    </citation>
    <scope>NUCLEOTIDE SEQUENCE [LARGE SCALE GENOMIC DNA]</scope>
</reference>
<name>A0A1F7WCH9_9BACT</name>
<dbReference type="PANTHER" id="PTHR43191">
    <property type="entry name" value="RRNA METHYLTRANSFERASE 3"/>
    <property type="match status" value="1"/>
</dbReference>
<dbReference type="InterPro" id="IPR001537">
    <property type="entry name" value="SpoU_MeTrfase"/>
</dbReference>
<sequence>MLTKNQEKLIRSLNRGKGREESGLCLVEGTKIIAAAGPAVEFTFSRNDTPEFDRLVSTETPQDIAAVARIPNWSKEDLDNSSTLVVLDGVQDPGNVGAILRLCLGFGTSLLLVESADVTSPKVIRSSAGAMFAVPWFKLTPEEAVIYLSNINRQIFRLEKRPGCVGPDQLINPHRIALIAGSEGSGIRLPLTGQGIEIPHNEQLESLNVTHALAIGLFLRHKKEY</sequence>
<proteinExistence type="predicted"/>
<dbReference type="GO" id="GO:0008173">
    <property type="term" value="F:RNA methyltransferase activity"/>
    <property type="evidence" value="ECO:0007669"/>
    <property type="project" value="InterPro"/>
</dbReference>
<gene>
    <name evidence="4" type="ORF">A2480_02400</name>
</gene>
<dbReference type="CDD" id="cd18095">
    <property type="entry name" value="SpoU-like_rRNA-MTase"/>
    <property type="match status" value="1"/>
</dbReference>
<dbReference type="Proteomes" id="UP000176988">
    <property type="component" value="Unassembled WGS sequence"/>
</dbReference>
<evidence type="ECO:0000313" key="5">
    <source>
        <dbReference type="Proteomes" id="UP000176988"/>
    </source>
</evidence>
<feature type="domain" description="tRNA/rRNA methyltransferase SpoU type" evidence="3">
    <location>
        <begin position="84"/>
        <end position="217"/>
    </location>
</feature>
<dbReference type="AlphaFoldDB" id="A0A1F7WCH9"/>
<dbReference type="EMBL" id="MGFG01000030">
    <property type="protein sequence ID" value="OGM00531.1"/>
    <property type="molecule type" value="Genomic_DNA"/>
</dbReference>
<dbReference type="SUPFAM" id="SSF55315">
    <property type="entry name" value="L30e-like"/>
    <property type="match status" value="1"/>
</dbReference>
<dbReference type="InterPro" id="IPR029026">
    <property type="entry name" value="tRNA_m1G_MTases_N"/>
</dbReference>
<keyword evidence="1" id="KW-0489">Methyltransferase</keyword>
<comment type="caution">
    <text evidence="4">The sequence shown here is derived from an EMBL/GenBank/DDBJ whole genome shotgun (WGS) entry which is preliminary data.</text>
</comment>
<dbReference type="Gene3D" id="3.40.1280.10">
    <property type="match status" value="1"/>
</dbReference>
<dbReference type="InterPro" id="IPR051259">
    <property type="entry name" value="rRNA_Methyltransferase"/>
</dbReference>
<evidence type="ECO:0000256" key="2">
    <source>
        <dbReference type="ARBA" id="ARBA00022679"/>
    </source>
</evidence>
<dbReference type="Pfam" id="PF00588">
    <property type="entry name" value="SpoU_methylase"/>
    <property type="match status" value="1"/>
</dbReference>
<dbReference type="PANTHER" id="PTHR43191:SF2">
    <property type="entry name" value="RRNA METHYLTRANSFERASE 3, MITOCHONDRIAL"/>
    <property type="match status" value="1"/>
</dbReference>
<dbReference type="STRING" id="1802424.A2480_02400"/>
<dbReference type="Gene3D" id="3.30.1330.30">
    <property type="match status" value="1"/>
</dbReference>
<evidence type="ECO:0000259" key="3">
    <source>
        <dbReference type="Pfam" id="PF00588"/>
    </source>
</evidence>